<reference evidence="1" key="1">
    <citation type="submission" date="2020-05" db="EMBL/GenBank/DDBJ databases">
        <authorList>
            <person name="Chiriac C."/>
            <person name="Salcher M."/>
            <person name="Ghai R."/>
            <person name="Kavagutti S V."/>
        </authorList>
    </citation>
    <scope>NUCLEOTIDE SEQUENCE</scope>
</reference>
<name>A0A6J6VEU9_9ZZZZ</name>
<sequence>MILGEDKHLSLSGEPTKCGSVKNAVTVAFETGAVIVGLFDNGTVAGTKSARC</sequence>
<dbReference type="AlphaFoldDB" id="A0A6J6VEU9"/>
<organism evidence="1">
    <name type="scientific">freshwater metagenome</name>
    <dbReference type="NCBI Taxonomy" id="449393"/>
    <lineage>
        <taxon>unclassified sequences</taxon>
        <taxon>metagenomes</taxon>
        <taxon>ecological metagenomes</taxon>
    </lineage>
</organism>
<gene>
    <name evidence="1" type="ORF">UFOPK2872_01080</name>
</gene>
<protein>
    <submittedName>
        <fullName evidence="1">Unannotated protein</fullName>
    </submittedName>
</protein>
<evidence type="ECO:0000313" key="1">
    <source>
        <dbReference type="EMBL" id="CAB4769503.1"/>
    </source>
</evidence>
<proteinExistence type="predicted"/>
<accession>A0A6J6VEU9</accession>
<dbReference type="EMBL" id="CAEZZM010000153">
    <property type="protein sequence ID" value="CAB4769503.1"/>
    <property type="molecule type" value="Genomic_DNA"/>
</dbReference>